<protein>
    <submittedName>
        <fullName evidence="1">Uncharacterized protein</fullName>
    </submittedName>
</protein>
<sequence length="122" mass="14708">MDNWFWQNCLLQIRKAIEEFERAKAEAEQREKYEAFLAQMIFELSELTALVFYPWVFKDEEGRHRDKYQSPPYLELINTLFKQNYDVLEELRVQLSEEMIESMFVESNVEITKELVAGVFPK</sequence>
<reference evidence="1" key="1">
    <citation type="submission" date="2021-10" db="EMBL/GenBank/DDBJ databases">
        <title>Melipona bicolor Genome sequencing and assembly.</title>
        <authorList>
            <person name="Araujo N.S."/>
            <person name="Arias M.C."/>
        </authorList>
    </citation>
    <scope>NUCLEOTIDE SEQUENCE</scope>
    <source>
        <strain evidence="1">USP_2M_L1-L4_2017</strain>
        <tissue evidence="1">Whole body</tissue>
    </source>
</reference>
<name>A0AA40KV19_9HYME</name>
<evidence type="ECO:0000313" key="2">
    <source>
        <dbReference type="Proteomes" id="UP001177670"/>
    </source>
</evidence>
<proteinExistence type="predicted"/>
<comment type="caution">
    <text evidence="1">The sequence shown here is derived from an EMBL/GenBank/DDBJ whole genome shotgun (WGS) entry which is preliminary data.</text>
</comment>
<dbReference type="Proteomes" id="UP001177670">
    <property type="component" value="Unassembled WGS sequence"/>
</dbReference>
<dbReference type="AlphaFoldDB" id="A0AA40KV19"/>
<organism evidence="1 2">
    <name type="scientific">Melipona bicolor</name>
    <dbReference type="NCBI Taxonomy" id="60889"/>
    <lineage>
        <taxon>Eukaryota</taxon>
        <taxon>Metazoa</taxon>
        <taxon>Ecdysozoa</taxon>
        <taxon>Arthropoda</taxon>
        <taxon>Hexapoda</taxon>
        <taxon>Insecta</taxon>
        <taxon>Pterygota</taxon>
        <taxon>Neoptera</taxon>
        <taxon>Endopterygota</taxon>
        <taxon>Hymenoptera</taxon>
        <taxon>Apocrita</taxon>
        <taxon>Aculeata</taxon>
        <taxon>Apoidea</taxon>
        <taxon>Anthophila</taxon>
        <taxon>Apidae</taxon>
        <taxon>Melipona</taxon>
    </lineage>
</organism>
<keyword evidence="2" id="KW-1185">Reference proteome</keyword>
<dbReference type="EMBL" id="JAHYIQ010000003">
    <property type="protein sequence ID" value="KAK1133987.1"/>
    <property type="molecule type" value="Genomic_DNA"/>
</dbReference>
<gene>
    <name evidence="1" type="ORF">K0M31_011772</name>
</gene>
<evidence type="ECO:0000313" key="1">
    <source>
        <dbReference type="EMBL" id="KAK1133987.1"/>
    </source>
</evidence>
<accession>A0AA40KV19</accession>